<sequence length="176" mass="19730">MTQLGSEGRRVEDSSAIRRESHEGRQAFVGGDLYQSESLPYSLPNGGAIPGGGLVTLRRLHPYGALFGTPTSRRQMQVGVIFTPRPTKKDLLRRCLSPVVACQESPQRKKEDLAGGKRDFRSHDMGRDGIKKAKREEDEDENEAFPRVSWPCTLLLLLRECRAIFTLFFVPVWSGV</sequence>
<dbReference type="VEuPathDB" id="CryptoDB:Cvel_27899"/>
<protein>
    <submittedName>
        <fullName evidence="2">Uncharacterized protein</fullName>
    </submittedName>
</protein>
<feature type="compositionally biased region" description="Basic and acidic residues" evidence="1">
    <location>
        <begin position="106"/>
        <end position="136"/>
    </location>
</feature>
<feature type="compositionally biased region" description="Basic and acidic residues" evidence="1">
    <location>
        <begin position="7"/>
        <end position="24"/>
    </location>
</feature>
<dbReference type="EMBL" id="CDMZ01002790">
    <property type="protein sequence ID" value="CEM43908.1"/>
    <property type="molecule type" value="Genomic_DNA"/>
</dbReference>
<name>A0A0G4HIL9_9ALVE</name>
<accession>A0A0G4HIL9</accession>
<proteinExistence type="predicted"/>
<evidence type="ECO:0000256" key="1">
    <source>
        <dbReference type="SAM" id="MobiDB-lite"/>
    </source>
</evidence>
<gene>
    <name evidence="2" type="ORF">Cvel_27899</name>
</gene>
<feature type="region of interest" description="Disordered" evidence="1">
    <location>
        <begin position="1"/>
        <end position="24"/>
    </location>
</feature>
<dbReference type="AlphaFoldDB" id="A0A0G4HIL9"/>
<organism evidence="2">
    <name type="scientific">Chromera velia CCMP2878</name>
    <dbReference type="NCBI Taxonomy" id="1169474"/>
    <lineage>
        <taxon>Eukaryota</taxon>
        <taxon>Sar</taxon>
        <taxon>Alveolata</taxon>
        <taxon>Colpodellida</taxon>
        <taxon>Chromeraceae</taxon>
        <taxon>Chromera</taxon>
    </lineage>
</organism>
<reference evidence="2" key="1">
    <citation type="submission" date="2014-11" db="EMBL/GenBank/DDBJ databases">
        <authorList>
            <person name="Otto D Thomas"/>
            <person name="Naeem Raeece"/>
        </authorList>
    </citation>
    <scope>NUCLEOTIDE SEQUENCE</scope>
</reference>
<evidence type="ECO:0000313" key="2">
    <source>
        <dbReference type="EMBL" id="CEM43908.1"/>
    </source>
</evidence>
<feature type="region of interest" description="Disordered" evidence="1">
    <location>
        <begin position="106"/>
        <end position="140"/>
    </location>
</feature>